<keyword evidence="4" id="KW-0949">S-adenosyl-L-methionine</keyword>
<dbReference type="InterPro" id="IPR002052">
    <property type="entry name" value="DNA_methylase_N6_adenine_CS"/>
</dbReference>
<reference evidence="12" key="1">
    <citation type="submission" date="2017-03" db="EMBL/GenBank/DDBJ databases">
        <title>Novel pathways for hydrocarbon cycling and metabolic interdependencies in hydrothermal sediment communities.</title>
        <authorList>
            <person name="Dombrowski N."/>
            <person name="Seitz K."/>
            <person name="Teske A."/>
            <person name="Baker B."/>
        </authorList>
    </citation>
    <scope>NUCLEOTIDE SEQUENCE [LARGE SCALE GENOMIC DNA]</scope>
</reference>
<keyword evidence="3" id="KW-0808">Transferase</keyword>
<proteinExistence type="predicted"/>
<comment type="caution">
    <text evidence="11">The sequence shown here is derived from an EMBL/GenBank/DDBJ whole genome shotgun (WGS) entry which is preliminary data.</text>
</comment>
<keyword evidence="2" id="KW-0489">Methyltransferase</keyword>
<dbReference type="InterPro" id="IPR011639">
    <property type="entry name" value="MethylTrfase_TaqI-like_dom"/>
</dbReference>
<dbReference type="GO" id="GO:0009307">
    <property type="term" value="P:DNA restriction-modification system"/>
    <property type="evidence" value="ECO:0007669"/>
    <property type="project" value="UniProtKB-KW"/>
</dbReference>
<organism evidence="11 12">
    <name type="scientific">candidate division CPR3 bacterium 4484_211</name>
    <dbReference type="NCBI Taxonomy" id="1968527"/>
    <lineage>
        <taxon>Bacteria</taxon>
        <taxon>Bacteria division CPR3</taxon>
    </lineage>
</organism>
<protein>
    <recommendedName>
        <fullName evidence="1">site-specific DNA-methyltransferase (adenine-specific)</fullName>
        <ecNumber evidence="1">2.1.1.72</ecNumber>
    </recommendedName>
</protein>
<dbReference type="Pfam" id="PF07669">
    <property type="entry name" value="Eco57I"/>
    <property type="match status" value="1"/>
</dbReference>
<comment type="catalytic activity">
    <reaction evidence="7">
        <text>a 2'-deoxyadenosine in DNA + S-adenosyl-L-methionine = an N(6)-methyl-2'-deoxyadenosine in DNA + S-adenosyl-L-homocysteine + H(+)</text>
        <dbReference type="Rhea" id="RHEA:15197"/>
        <dbReference type="Rhea" id="RHEA-COMP:12418"/>
        <dbReference type="Rhea" id="RHEA-COMP:12419"/>
        <dbReference type="ChEBI" id="CHEBI:15378"/>
        <dbReference type="ChEBI" id="CHEBI:57856"/>
        <dbReference type="ChEBI" id="CHEBI:59789"/>
        <dbReference type="ChEBI" id="CHEBI:90615"/>
        <dbReference type="ChEBI" id="CHEBI:90616"/>
        <dbReference type="EC" id="2.1.1.72"/>
    </reaction>
</comment>
<evidence type="ECO:0000313" key="11">
    <source>
        <dbReference type="EMBL" id="OQX51242.1"/>
    </source>
</evidence>
<dbReference type="PRINTS" id="PR00507">
    <property type="entry name" value="N12N6MTFRASE"/>
</dbReference>
<dbReference type="EC" id="2.1.1.72" evidence="1"/>
<evidence type="ECO:0000313" key="12">
    <source>
        <dbReference type="Proteomes" id="UP000192520"/>
    </source>
</evidence>
<evidence type="ECO:0000259" key="9">
    <source>
        <dbReference type="Pfam" id="PF07669"/>
    </source>
</evidence>
<keyword evidence="8" id="KW-0175">Coiled coil</keyword>
<dbReference type="Pfam" id="PF12950">
    <property type="entry name" value="TaqI_C"/>
    <property type="match status" value="1"/>
</dbReference>
<evidence type="ECO:0000256" key="3">
    <source>
        <dbReference type="ARBA" id="ARBA00022679"/>
    </source>
</evidence>
<evidence type="ECO:0000256" key="8">
    <source>
        <dbReference type="SAM" id="Coils"/>
    </source>
</evidence>
<evidence type="ECO:0000256" key="6">
    <source>
        <dbReference type="ARBA" id="ARBA00023125"/>
    </source>
</evidence>
<dbReference type="GO" id="GO:0009007">
    <property type="term" value="F:site-specific DNA-methyltransferase (adenine-specific) activity"/>
    <property type="evidence" value="ECO:0007669"/>
    <property type="project" value="UniProtKB-EC"/>
</dbReference>
<dbReference type="InterPro" id="IPR050953">
    <property type="entry name" value="N4_N6_ade-DNA_methylase"/>
</dbReference>
<evidence type="ECO:0000259" key="10">
    <source>
        <dbReference type="Pfam" id="PF12950"/>
    </source>
</evidence>
<feature type="domain" description="Type II methyltransferase M.TaqI-like" evidence="9">
    <location>
        <begin position="535"/>
        <end position="809"/>
    </location>
</feature>
<evidence type="ECO:0000256" key="7">
    <source>
        <dbReference type="ARBA" id="ARBA00047942"/>
    </source>
</evidence>
<dbReference type="InterPro" id="IPR029063">
    <property type="entry name" value="SAM-dependent_MTases_sf"/>
</dbReference>
<keyword evidence="5" id="KW-0680">Restriction system</keyword>
<evidence type="ECO:0000256" key="5">
    <source>
        <dbReference type="ARBA" id="ARBA00022747"/>
    </source>
</evidence>
<dbReference type="Proteomes" id="UP000192520">
    <property type="component" value="Unassembled WGS sequence"/>
</dbReference>
<sequence length="1149" mass="134645">MQIKQAQNLVKDTFENRFDKNRFYYLIKNLLNEIEEEDKDRFVYRGNFIPDAYKPYIKTLERIGKYQDPKHNKIDLLIVQLKKETSLEHARTMQRNFIAWYLNGSRGDVLKDAALVAFVSPNQDDWRFSLVKMQYRLGKKGEIKQELTPAKRFSFLVGENEASHTAQSRLVPLIIDDENNPTLDQLEEAFNIEKVTKEFFEKYRELFLWVKDELEKLLEEDKKIKRDFKQKNVNTIDFAKKLLGQIVFLYFLQKKGWFGVQRDADWGTGPKDFLRRLFEKQIVGYENFFNEILEPLFYEALARERDDNFYSRFNCKIPFLNGGLFDPLNDYDWVHTDINLPNELFSNEIKTKEGDTGTGILDVFDRYNFTVKEDEPLDKEVAVDPEMLGKVFENLLEVKDRKSKGTYYTPREIVHYMCQQSLINYLISQTCLDKKKINALINPKPITKRDYRKFRKKGGRKNHIVDGSILNLRKKEAKELDDTLESIFVCDPACGSGAFLVGMLNEIVNARKRLAFVLNKNVSLYDLKRDCIQKSLYGVDIDLGAVEIAKLRLWLSLIVDEQDIKRIKPLPNLDYKIMQGNSLIELLSPDLVRKGTDQEKNKLIDKLNDLKNQYFEATNRKRKQNLRDQINKLIVFIANYDKAKELKQSKNLLANLKAQKSLFSLGPENLTLGEIETKEVKKLKKKVQELEKIKDTSPEDHFEWHLNFNEVFDEKGGFDVVIANPPYVRQEKIKDQKPPLQKYEVYNSTSDLYTYFYEKSYNLLENKGTLAFISSNKWLRAKYGEKLRRFFKEKTKILQLIDFNGHKVFEATVDTNVIILQKDIPVGSYQVPFVDIEPDFTGENLSTYLAEHQQYINSKHLNDSGWSLVDEKTLKIKQKIERAGTPLKDWAVKINYGIKTGFNKAFIIDTPTKEHLCREDPKSKEILKPILRGRDIGRYYYRWAGLWLIATFPSLHIDIDQYPAVKNYLLSFGKQRLEQSGKKGARKKTGNKWFETQDNIAYHQEFEKEKIVYTDIAQRLTFSLDIDGYYLANTAYFLTGNAVKYLCAILNSSLINLYYKMISSQLGVRGIRHFSIYIEQLPIIKISQDEQKLFIDLVDKILAITKDDDYLENPAKQAKVREYEKQIDQLVYKLYGLTKEEIKIVENNN</sequence>
<gene>
    <name evidence="11" type="ORF">B5M47_01655</name>
</gene>
<dbReference type="STRING" id="1968527.B5M47_01655"/>
<dbReference type="InterPro" id="IPR025931">
    <property type="entry name" value="TaqI_C"/>
</dbReference>
<dbReference type="GO" id="GO:0003677">
    <property type="term" value="F:DNA binding"/>
    <property type="evidence" value="ECO:0007669"/>
    <property type="project" value="UniProtKB-KW"/>
</dbReference>
<keyword evidence="6" id="KW-0238">DNA-binding</keyword>
<evidence type="ECO:0000256" key="4">
    <source>
        <dbReference type="ARBA" id="ARBA00022691"/>
    </source>
</evidence>
<feature type="coiled-coil region" evidence="8">
    <location>
        <begin position="593"/>
        <end position="627"/>
    </location>
</feature>
<dbReference type="Gene3D" id="3.40.50.150">
    <property type="entry name" value="Vaccinia Virus protein VP39"/>
    <property type="match status" value="1"/>
</dbReference>
<dbReference type="PROSITE" id="PS00092">
    <property type="entry name" value="N6_MTASE"/>
    <property type="match status" value="1"/>
</dbReference>
<dbReference type="EMBL" id="MZGJ01000006">
    <property type="protein sequence ID" value="OQX51242.1"/>
    <property type="molecule type" value="Genomic_DNA"/>
</dbReference>
<accession>A0A1W9NYY6</accession>
<feature type="domain" description="TaqI-like C-terminal specificity" evidence="10">
    <location>
        <begin position="928"/>
        <end position="1083"/>
    </location>
</feature>
<dbReference type="SUPFAM" id="SSF53335">
    <property type="entry name" value="S-adenosyl-L-methionine-dependent methyltransferases"/>
    <property type="match status" value="1"/>
</dbReference>
<evidence type="ECO:0000256" key="2">
    <source>
        <dbReference type="ARBA" id="ARBA00022603"/>
    </source>
</evidence>
<dbReference type="GO" id="GO:0032259">
    <property type="term" value="P:methylation"/>
    <property type="evidence" value="ECO:0007669"/>
    <property type="project" value="UniProtKB-KW"/>
</dbReference>
<dbReference type="PANTHER" id="PTHR33841">
    <property type="entry name" value="DNA METHYLTRANSFERASE YEEA-RELATED"/>
    <property type="match status" value="1"/>
</dbReference>
<evidence type="ECO:0000256" key="1">
    <source>
        <dbReference type="ARBA" id="ARBA00011900"/>
    </source>
</evidence>
<name>A0A1W9NYY6_UNCC3</name>
<dbReference type="PANTHER" id="PTHR33841:SF1">
    <property type="entry name" value="DNA METHYLTRANSFERASE A"/>
    <property type="match status" value="1"/>
</dbReference>
<dbReference type="AlphaFoldDB" id="A0A1W9NYY6"/>